<accession>A0A8S0ZP56</accession>
<name>A0A8S0ZP56_ARCPL</name>
<feature type="chain" id="PRO_5035942261" evidence="1">
    <location>
        <begin position="23"/>
        <end position="134"/>
    </location>
</feature>
<organism evidence="2 3">
    <name type="scientific">Arctia plantaginis</name>
    <name type="common">Wood tiger moth</name>
    <name type="synonym">Phalaena plantaginis</name>
    <dbReference type="NCBI Taxonomy" id="874455"/>
    <lineage>
        <taxon>Eukaryota</taxon>
        <taxon>Metazoa</taxon>
        <taxon>Ecdysozoa</taxon>
        <taxon>Arthropoda</taxon>
        <taxon>Hexapoda</taxon>
        <taxon>Insecta</taxon>
        <taxon>Pterygota</taxon>
        <taxon>Neoptera</taxon>
        <taxon>Endopterygota</taxon>
        <taxon>Lepidoptera</taxon>
        <taxon>Glossata</taxon>
        <taxon>Ditrysia</taxon>
        <taxon>Noctuoidea</taxon>
        <taxon>Erebidae</taxon>
        <taxon>Arctiinae</taxon>
        <taxon>Arctia</taxon>
    </lineage>
</organism>
<comment type="caution">
    <text evidence="2">The sequence shown here is derived from an EMBL/GenBank/DDBJ whole genome shotgun (WGS) entry which is preliminary data.</text>
</comment>
<protein>
    <submittedName>
        <fullName evidence="2">Uncharacterized protein</fullName>
    </submittedName>
</protein>
<gene>
    <name evidence="2" type="ORF">APLA_LOCUS5964</name>
</gene>
<dbReference type="AlphaFoldDB" id="A0A8S0ZP56"/>
<reference evidence="2 3" key="1">
    <citation type="submission" date="2020-04" db="EMBL/GenBank/DDBJ databases">
        <authorList>
            <person name="Wallbank WR R."/>
            <person name="Pardo Diaz C."/>
            <person name="Kozak K."/>
            <person name="Martin S."/>
            <person name="Jiggins C."/>
            <person name="Moest M."/>
            <person name="Warren A I."/>
            <person name="Byers J.R.P. K."/>
            <person name="Montejo-Kovacevich G."/>
            <person name="Yen C E."/>
        </authorList>
    </citation>
    <scope>NUCLEOTIDE SEQUENCE [LARGE SCALE GENOMIC DNA]</scope>
</reference>
<evidence type="ECO:0000313" key="2">
    <source>
        <dbReference type="EMBL" id="CAB3235168.1"/>
    </source>
</evidence>
<keyword evidence="3" id="KW-1185">Reference proteome</keyword>
<dbReference type="OrthoDB" id="6931130at2759"/>
<dbReference type="EMBL" id="CADEBC010000485">
    <property type="protein sequence ID" value="CAB3235168.1"/>
    <property type="molecule type" value="Genomic_DNA"/>
</dbReference>
<feature type="signal peptide" evidence="1">
    <location>
        <begin position="1"/>
        <end position="22"/>
    </location>
</feature>
<keyword evidence="1" id="KW-0732">Signal</keyword>
<dbReference type="Proteomes" id="UP000494106">
    <property type="component" value="Unassembled WGS sequence"/>
</dbReference>
<proteinExistence type="predicted"/>
<sequence length="134" mass="14890">MAARGYIAFFALLAFATSSTYATTSAYAQKAVIYVDVANKTHENVVSSPQDDLLSELHSVKEDALLLYTDYASRAGNDVKIFMKNITGYADEVIRSNGVNPTANYKQPVNSIPQIFLLLNNECLEIHQEMTKYI</sequence>
<evidence type="ECO:0000313" key="3">
    <source>
        <dbReference type="Proteomes" id="UP000494106"/>
    </source>
</evidence>
<evidence type="ECO:0000256" key="1">
    <source>
        <dbReference type="SAM" id="SignalP"/>
    </source>
</evidence>